<dbReference type="EMBL" id="FNAG01000018">
    <property type="protein sequence ID" value="SDE09083.1"/>
    <property type="molecule type" value="Genomic_DNA"/>
</dbReference>
<dbReference type="OrthoDB" id="6890615at2"/>
<feature type="transmembrane region" description="Helical" evidence="1">
    <location>
        <begin position="75"/>
        <end position="96"/>
    </location>
</feature>
<evidence type="ECO:0000313" key="3">
    <source>
        <dbReference type="Proteomes" id="UP000199603"/>
    </source>
</evidence>
<dbReference type="InterPro" id="IPR025597">
    <property type="entry name" value="DUF4345"/>
</dbReference>
<reference evidence="2 3" key="1">
    <citation type="submission" date="2016-10" db="EMBL/GenBank/DDBJ databases">
        <authorList>
            <person name="de Groot N.N."/>
        </authorList>
    </citation>
    <scope>NUCLEOTIDE SEQUENCE [LARGE SCALE GENOMIC DNA]</scope>
    <source>
        <strain evidence="2 3">DSM 16957</strain>
    </source>
</reference>
<keyword evidence="1" id="KW-1133">Transmembrane helix</keyword>
<keyword evidence="1" id="KW-0472">Membrane</keyword>
<evidence type="ECO:0008006" key="4">
    <source>
        <dbReference type="Google" id="ProtNLM"/>
    </source>
</evidence>
<evidence type="ECO:0000256" key="1">
    <source>
        <dbReference type="SAM" id="Phobius"/>
    </source>
</evidence>
<proteinExistence type="predicted"/>
<feature type="transmembrane region" description="Helical" evidence="1">
    <location>
        <begin position="102"/>
        <end position="124"/>
    </location>
</feature>
<accession>A0A1G7A379</accession>
<gene>
    <name evidence="2" type="ORF">SAMN04488509_11820</name>
</gene>
<dbReference type="Proteomes" id="UP000199603">
    <property type="component" value="Unassembled WGS sequence"/>
</dbReference>
<sequence>MGFARIVLWLSGLGFIAFGAAFMLDPLGTLAATGIVLSGDLAAAELRAFYGGFELGVGALILASDFGARHRPYGLLLALGAYGGIAIGRAIGMLAGGVATPFLWFALAVEVVLATLALIALLRLRRLRAA</sequence>
<keyword evidence="1" id="KW-0812">Transmembrane</keyword>
<feature type="transmembrane region" description="Helical" evidence="1">
    <location>
        <begin position="47"/>
        <end position="68"/>
    </location>
</feature>
<organism evidence="2 3">
    <name type="scientific">Aquimonas voraii</name>
    <dbReference type="NCBI Taxonomy" id="265719"/>
    <lineage>
        <taxon>Bacteria</taxon>
        <taxon>Pseudomonadati</taxon>
        <taxon>Pseudomonadota</taxon>
        <taxon>Gammaproteobacteria</taxon>
        <taxon>Lysobacterales</taxon>
        <taxon>Lysobacteraceae</taxon>
        <taxon>Aquimonas</taxon>
    </lineage>
</organism>
<name>A0A1G7A379_9GAMM</name>
<evidence type="ECO:0000313" key="2">
    <source>
        <dbReference type="EMBL" id="SDE09083.1"/>
    </source>
</evidence>
<dbReference type="STRING" id="265719.SAMN04488509_11820"/>
<keyword evidence="3" id="KW-1185">Reference proteome</keyword>
<protein>
    <recommendedName>
        <fullName evidence="4">DUF4345 domain-containing protein</fullName>
    </recommendedName>
</protein>
<dbReference type="Pfam" id="PF14248">
    <property type="entry name" value="DUF4345"/>
    <property type="match status" value="1"/>
</dbReference>
<dbReference type="AlphaFoldDB" id="A0A1G7A379"/>
<dbReference type="RefSeq" id="WP_091245732.1">
    <property type="nucleotide sequence ID" value="NZ_FNAG01000018.1"/>
</dbReference>